<reference evidence="5" key="1">
    <citation type="submission" date="2025-08" db="UniProtKB">
        <authorList>
            <consortium name="RefSeq"/>
        </authorList>
    </citation>
    <scope>IDENTIFICATION</scope>
    <source>
        <tissue evidence="5">Blood</tissue>
    </source>
</reference>
<dbReference type="Pfam" id="PF08368">
    <property type="entry name" value="FAST_2"/>
    <property type="match status" value="1"/>
</dbReference>
<evidence type="ECO:0000256" key="1">
    <source>
        <dbReference type="ARBA" id="ARBA00004173"/>
    </source>
</evidence>
<dbReference type="GeneID" id="117671191"/>
<dbReference type="Proteomes" id="UP001652622">
    <property type="component" value="Unplaced"/>
</dbReference>
<dbReference type="GO" id="GO:0000963">
    <property type="term" value="P:mitochondrial RNA processing"/>
    <property type="evidence" value="ECO:0007669"/>
    <property type="project" value="TreeGrafter"/>
</dbReference>
<keyword evidence="4" id="KW-1185">Reference proteome</keyword>
<dbReference type="GO" id="GO:0016301">
    <property type="term" value="F:kinase activity"/>
    <property type="evidence" value="ECO:0007669"/>
    <property type="project" value="UniProtKB-KW"/>
</dbReference>
<dbReference type="RefSeq" id="XP_034282897.1">
    <property type="nucleotide sequence ID" value="XM_034427006.2"/>
</dbReference>
<organism evidence="4 5">
    <name type="scientific">Pantherophis guttatus</name>
    <name type="common">Corn snake</name>
    <name type="synonym">Elaphe guttata</name>
    <dbReference type="NCBI Taxonomy" id="94885"/>
    <lineage>
        <taxon>Eukaryota</taxon>
        <taxon>Metazoa</taxon>
        <taxon>Chordata</taxon>
        <taxon>Craniata</taxon>
        <taxon>Vertebrata</taxon>
        <taxon>Euteleostomi</taxon>
        <taxon>Lepidosauria</taxon>
        <taxon>Squamata</taxon>
        <taxon>Bifurcata</taxon>
        <taxon>Unidentata</taxon>
        <taxon>Episquamata</taxon>
        <taxon>Toxicofera</taxon>
        <taxon>Serpentes</taxon>
        <taxon>Colubroidea</taxon>
        <taxon>Colubridae</taxon>
        <taxon>Colubrinae</taxon>
        <taxon>Pantherophis</taxon>
    </lineage>
</organism>
<name>A0A6P9CHX4_PANGU</name>
<dbReference type="OrthoDB" id="385235at2759"/>
<dbReference type="InterPro" id="IPR013579">
    <property type="entry name" value="FAST_2"/>
</dbReference>
<dbReference type="InterPro" id="IPR013584">
    <property type="entry name" value="RAP"/>
</dbReference>
<dbReference type="GO" id="GO:0035770">
    <property type="term" value="C:ribonucleoprotein granule"/>
    <property type="evidence" value="ECO:0007669"/>
    <property type="project" value="TreeGrafter"/>
</dbReference>
<dbReference type="Pfam" id="PF06743">
    <property type="entry name" value="FAST_1"/>
    <property type="match status" value="1"/>
</dbReference>
<dbReference type="PANTHER" id="PTHR21228:SF29">
    <property type="entry name" value="FAST KINASE DOMAIN-CONTAINING PROTEIN 1, MITOCHONDRIAL"/>
    <property type="match status" value="1"/>
</dbReference>
<dbReference type="Pfam" id="PF08373">
    <property type="entry name" value="RAP"/>
    <property type="match status" value="1"/>
</dbReference>
<feature type="domain" description="RAP" evidence="3">
    <location>
        <begin position="811"/>
        <end position="871"/>
    </location>
</feature>
<keyword evidence="2" id="KW-0496">Mitochondrion</keyword>
<dbReference type="GO" id="GO:0044528">
    <property type="term" value="P:regulation of mitochondrial mRNA stability"/>
    <property type="evidence" value="ECO:0007669"/>
    <property type="project" value="InterPro"/>
</dbReference>
<dbReference type="KEGG" id="pgut:117671191"/>
<dbReference type="InterPro" id="IPR010622">
    <property type="entry name" value="FAST_Leu-rich"/>
</dbReference>
<dbReference type="AlphaFoldDB" id="A0A6P9CHX4"/>
<evidence type="ECO:0000259" key="3">
    <source>
        <dbReference type="PROSITE" id="PS51286"/>
    </source>
</evidence>
<evidence type="ECO:0000313" key="5">
    <source>
        <dbReference type="RefSeq" id="XP_034282897.1"/>
    </source>
</evidence>
<gene>
    <name evidence="5" type="primary">FASTKD1</name>
</gene>
<dbReference type="GO" id="GO:0005759">
    <property type="term" value="C:mitochondrial matrix"/>
    <property type="evidence" value="ECO:0007669"/>
    <property type="project" value="TreeGrafter"/>
</dbReference>
<dbReference type="CTD" id="79675"/>
<dbReference type="SMART" id="SM00952">
    <property type="entry name" value="RAP"/>
    <property type="match status" value="1"/>
</dbReference>
<dbReference type="OMA" id="FRPFSCE"/>
<sequence>MRFDTREVEYIVSEGRIPASALISIAKVRNEERSPGCPWKKKPIQMTNMLCLRRFYPIATRCFNCRTWSSDILLNQLNNFTNEHQVFSLVSKNRARLSEKHVKSAIKKLVQVQKKRPWSSETMDYIRSHSQFFVLRILAENKIECMDDEALVDVLYSVLWLDVDAHDSLVEELVIEGWKRLNELTPPLLSKFSLCVHEQHLHHSPLMGEIANVVDKKLDSIQDSRALSVVMNCISPVISWNFKKRLTEKADGLFEKTNISVNDARRFVQFLRNVSFPHWPLLKKCNNIFVQHSHELHVEDISIILGLYQNLQFNNTEFRLLAKEKLIEHKDNCTSPLNVMQLFVHLAPIVQQEMQKELSEKILLIADNLDGYQTLIVAEKMQEVQYRNPLLIQKIVSLLHKYLDRYKAYELLRVTNVLAMLHRPKSDIYSKLQQLSICHLQVKRVPADILMLVHVLSNLPSPYVDEAIVTQIDAVLPQCSLNQLSSFTVNLLKWMKHHKTNQKSYSAPYGSLLQKINSCAFQRLERINNLDLLLKELKYLHGKWFQEVLLEKTIAALYQLKDQITPSNVVKCASFLIGTNYRCTQLLDRIAAVAIEHIDQIYYSEVHVILVLFSLFNYEPPEAEKFFEACINHISLHLELFEPSLLVLLGYALASSGYFPQKMIKAIFNIEFLSKLDTELQILPWKSARKSTLQLMELNRAVCLECPELQIPWFHKCFCKQLKEKKSESFSLLQQQIYILLGEILGRSHYARCSVLTSYCYRIDFEFIIDKHRKPVPYIDQHVVPNSDNIGCTEAGHSYGKKRLPPGFQRIAVEFLDSEAFCKNSNHVKGYIAMKKRHLEILGYQVVQIPHYEWNSMELSSTEAKTEYLEKKVLGKALIS</sequence>
<evidence type="ECO:0000256" key="2">
    <source>
        <dbReference type="ARBA" id="ARBA00023128"/>
    </source>
</evidence>
<dbReference type="InterPro" id="IPR050870">
    <property type="entry name" value="FAST_kinase"/>
</dbReference>
<keyword evidence="5" id="KW-0418">Kinase</keyword>
<accession>A0A6P9CHX4</accession>
<evidence type="ECO:0000313" key="4">
    <source>
        <dbReference type="Proteomes" id="UP001652622"/>
    </source>
</evidence>
<keyword evidence="5" id="KW-0808">Transferase</keyword>
<dbReference type="PROSITE" id="PS51286">
    <property type="entry name" value="RAP"/>
    <property type="match status" value="1"/>
</dbReference>
<comment type="subcellular location">
    <subcellularLocation>
        <location evidence="1">Mitochondrion</location>
    </subcellularLocation>
</comment>
<proteinExistence type="predicted"/>
<protein>
    <submittedName>
        <fullName evidence="5">FAST kinase domain-containing protein 1, mitochondrial isoform X1</fullName>
    </submittedName>
</protein>
<dbReference type="GO" id="GO:0003723">
    <property type="term" value="F:RNA binding"/>
    <property type="evidence" value="ECO:0007669"/>
    <property type="project" value="TreeGrafter"/>
</dbReference>
<dbReference type="PANTHER" id="PTHR21228">
    <property type="entry name" value="FAST LEU-RICH DOMAIN-CONTAINING"/>
    <property type="match status" value="1"/>
</dbReference>